<feature type="compositionally biased region" description="Low complexity" evidence="1">
    <location>
        <begin position="418"/>
        <end position="449"/>
    </location>
</feature>
<evidence type="ECO:0000313" key="3">
    <source>
        <dbReference type="EMBL" id="KAF4140212.1"/>
    </source>
</evidence>
<feature type="compositionally biased region" description="Polar residues" evidence="1">
    <location>
        <begin position="48"/>
        <end position="66"/>
    </location>
</feature>
<feature type="compositionally biased region" description="Basic and acidic residues" evidence="1">
    <location>
        <begin position="1"/>
        <end position="12"/>
    </location>
</feature>
<feature type="compositionally biased region" description="Basic and acidic residues" evidence="1">
    <location>
        <begin position="305"/>
        <end position="316"/>
    </location>
</feature>
<feature type="region of interest" description="Disordered" evidence="1">
    <location>
        <begin position="204"/>
        <end position="257"/>
    </location>
</feature>
<dbReference type="Proteomes" id="UP000602510">
    <property type="component" value="Unassembled WGS sequence"/>
</dbReference>
<dbReference type="EMBL" id="JAACNO010001483">
    <property type="protein sequence ID" value="KAF4140212.1"/>
    <property type="molecule type" value="Genomic_DNA"/>
</dbReference>
<accession>A0A833RTT6</accession>
<feature type="region of interest" description="Disordered" evidence="1">
    <location>
        <begin position="152"/>
        <end position="186"/>
    </location>
</feature>
<sequence length="482" mass="53703">MSRDALSSRRQDSPLTRRSRDLSPPSTNCLEVQWRFLQHKNPKPPQFASPTRQPLPQILGNNNSSSKHSERTQSKAPPGSPSRLFHMFETQQVGREEPNTTLTSQTQQDGTLPDSRASRTLNDLMGETQRKAMLDRILADMEYLAVEPTYSRLGQPKDTGTPLNTQHRRSHKASILQTEGVKDKAEPRQRKFTALWSLGSLADDTDDDDSLDDLNGSQTDRTGYDPERRRRQRCKLQQLNQQDEGPRIFWQKSTGAKSAVDIPERLHGLALTPSPPHRLRSSQNIILGRRSHTPHQQRSRSNVITDRRRSKDDRSTSPHQPPKTASSMASRRHVKLRTPTPTSPPASPPKVHYGSWYVPQSEWWTLHQIEQQTIIDKFPALGAPANCDAGDNHCHGSPTQRQHKPQLPSAAPSPRSHATVAAAPGTATASNRDPSTSPHGGAPPSAPSSLELQVASIPQSYIGREYRAYIVSTGSAMPQYLQ</sequence>
<dbReference type="Proteomes" id="UP000704712">
    <property type="component" value="Unassembled WGS sequence"/>
</dbReference>
<evidence type="ECO:0000313" key="4">
    <source>
        <dbReference type="Proteomes" id="UP000602510"/>
    </source>
</evidence>
<reference evidence="2" key="1">
    <citation type="submission" date="2020-04" db="EMBL/GenBank/DDBJ databases">
        <title>Hybrid Assembly of Korean Phytophthora infestans isolates.</title>
        <authorList>
            <person name="Prokchorchik M."/>
            <person name="Lee Y."/>
            <person name="Seo J."/>
            <person name="Cho J.-H."/>
            <person name="Park Y.-E."/>
            <person name="Jang D.-C."/>
            <person name="Im J.-S."/>
            <person name="Choi J.-G."/>
            <person name="Park H.-J."/>
            <person name="Lee G.-B."/>
            <person name="Lee Y.-G."/>
            <person name="Hong S.-Y."/>
            <person name="Cho K."/>
            <person name="Sohn K.H."/>
        </authorList>
    </citation>
    <scope>NUCLEOTIDE SEQUENCE</scope>
    <source>
        <strain evidence="2">KR_1_A1</strain>
        <strain evidence="3">KR_2_A2</strain>
    </source>
</reference>
<comment type="caution">
    <text evidence="2">The sequence shown here is derived from an EMBL/GenBank/DDBJ whole genome shotgun (WGS) entry which is preliminary data.</text>
</comment>
<organism evidence="2 4">
    <name type="scientific">Phytophthora infestans</name>
    <name type="common">Potato late blight agent</name>
    <name type="synonym">Botrytis infestans</name>
    <dbReference type="NCBI Taxonomy" id="4787"/>
    <lineage>
        <taxon>Eukaryota</taxon>
        <taxon>Sar</taxon>
        <taxon>Stramenopiles</taxon>
        <taxon>Oomycota</taxon>
        <taxon>Peronosporomycetes</taxon>
        <taxon>Peronosporales</taxon>
        <taxon>Peronosporaceae</taxon>
        <taxon>Phytophthora</taxon>
    </lineage>
</organism>
<feature type="region of interest" description="Disordered" evidence="1">
    <location>
        <begin position="389"/>
        <end position="449"/>
    </location>
</feature>
<feature type="compositionally biased region" description="Basic residues" evidence="1">
    <location>
        <begin position="289"/>
        <end position="298"/>
    </location>
</feature>
<dbReference type="AlphaFoldDB" id="A0A833RTT6"/>
<protein>
    <submittedName>
        <fullName evidence="2">Uncharacterized protein</fullName>
    </submittedName>
</protein>
<proteinExistence type="predicted"/>
<gene>
    <name evidence="2" type="ORF">GN244_ATG15002</name>
    <name evidence="3" type="ORF">GN958_ATG10607</name>
</gene>
<name>A0A833RTT6_PHYIN</name>
<evidence type="ECO:0000256" key="1">
    <source>
        <dbReference type="SAM" id="MobiDB-lite"/>
    </source>
</evidence>
<feature type="region of interest" description="Disordered" evidence="1">
    <location>
        <begin position="285"/>
        <end position="352"/>
    </location>
</feature>
<dbReference type="EMBL" id="WSZM01000435">
    <property type="protein sequence ID" value="KAF4033117.1"/>
    <property type="molecule type" value="Genomic_DNA"/>
</dbReference>
<keyword evidence="4" id="KW-1185">Reference proteome</keyword>
<evidence type="ECO:0000313" key="2">
    <source>
        <dbReference type="EMBL" id="KAF4033117.1"/>
    </source>
</evidence>
<feature type="compositionally biased region" description="Polar residues" evidence="1">
    <location>
        <begin position="89"/>
        <end position="110"/>
    </location>
</feature>
<feature type="region of interest" description="Disordered" evidence="1">
    <location>
        <begin position="1"/>
        <end position="121"/>
    </location>
</feature>